<protein>
    <submittedName>
        <fullName evidence="1">---NA</fullName>
    </submittedName>
</protein>
<proteinExistence type="predicted"/>
<reference evidence="1" key="1">
    <citation type="submission" date="2020-04" db="EMBL/GenBank/DDBJ databases">
        <authorList>
            <person name="Alioto T."/>
            <person name="Alioto T."/>
            <person name="Gomez Garrido J."/>
        </authorList>
    </citation>
    <scope>NUCLEOTIDE SEQUENCE</scope>
    <source>
        <strain evidence="1">A484AB</strain>
    </source>
</reference>
<dbReference type="AlphaFoldDB" id="A0A7D9JSU2"/>
<comment type="caution">
    <text evidence="1">The sequence shown here is derived from an EMBL/GenBank/DDBJ whole genome shotgun (WGS) entry which is preliminary data.</text>
</comment>
<gene>
    <name evidence="1" type="ORF">PACLA_8A037281</name>
</gene>
<name>A0A7D9JSU2_PARCT</name>
<dbReference type="EMBL" id="CACRXK020020548">
    <property type="protein sequence ID" value="CAB4034935.1"/>
    <property type="molecule type" value="Genomic_DNA"/>
</dbReference>
<dbReference type="InterPro" id="IPR013783">
    <property type="entry name" value="Ig-like_fold"/>
</dbReference>
<dbReference type="InterPro" id="IPR036179">
    <property type="entry name" value="Ig-like_dom_sf"/>
</dbReference>
<dbReference type="Gene3D" id="2.60.40.10">
    <property type="entry name" value="Immunoglobulins"/>
    <property type="match status" value="1"/>
</dbReference>
<dbReference type="OrthoDB" id="10015491at2759"/>
<evidence type="ECO:0000313" key="1">
    <source>
        <dbReference type="EMBL" id="CAB4034935.1"/>
    </source>
</evidence>
<dbReference type="SUPFAM" id="SSF48726">
    <property type="entry name" value="Immunoglobulin"/>
    <property type="match status" value="1"/>
</dbReference>
<accession>A0A7D9JSU2</accession>
<organism evidence="1 2">
    <name type="scientific">Paramuricea clavata</name>
    <name type="common">Red gorgonian</name>
    <name type="synonym">Violescent sea-whip</name>
    <dbReference type="NCBI Taxonomy" id="317549"/>
    <lineage>
        <taxon>Eukaryota</taxon>
        <taxon>Metazoa</taxon>
        <taxon>Cnidaria</taxon>
        <taxon>Anthozoa</taxon>
        <taxon>Octocorallia</taxon>
        <taxon>Malacalcyonacea</taxon>
        <taxon>Plexauridae</taxon>
        <taxon>Paramuricea</taxon>
    </lineage>
</organism>
<dbReference type="Proteomes" id="UP001152795">
    <property type="component" value="Unassembled WGS sequence"/>
</dbReference>
<keyword evidence="2" id="KW-1185">Reference proteome</keyword>
<sequence length="83" mass="9783">MEKIYRYREGMMIECTLKRSNPPEVNYNWYSLDTTIWKLTEKLPILRLDSQSKLDMKYKCRAENTVGSTSKIIEVVKDGVCTE</sequence>
<evidence type="ECO:0000313" key="2">
    <source>
        <dbReference type="Proteomes" id="UP001152795"/>
    </source>
</evidence>
<feature type="non-terminal residue" evidence="1">
    <location>
        <position position="83"/>
    </location>
</feature>
<dbReference type="PROSITE" id="PS50835">
    <property type="entry name" value="IG_LIKE"/>
    <property type="match status" value="1"/>
</dbReference>
<dbReference type="InterPro" id="IPR007110">
    <property type="entry name" value="Ig-like_dom"/>
</dbReference>